<name>A0A1M6TKF7_9FIRM</name>
<dbReference type="InterPro" id="IPR006119">
    <property type="entry name" value="Resolv_N"/>
</dbReference>
<dbReference type="PANTHER" id="PTHR30461">
    <property type="entry name" value="DNA-INVERTASE FROM LAMBDOID PROPHAGE"/>
    <property type="match status" value="1"/>
</dbReference>
<feature type="coiled-coil region" evidence="1">
    <location>
        <begin position="396"/>
        <end position="427"/>
    </location>
</feature>
<feature type="domain" description="Resolvase/invertase-type recombinase catalytic" evidence="2">
    <location>
        <begin position="1"/>
        <end position="162"/>
    </location>
</feature>
<dbReference type="Pfam" id="PF07508">
    <property type="entry name" value="Recombinase"/>
    <property type="match status" value="1"/>
</dbReference>
<reference evidence="4 5" key="1">
    <citation type="submission" date="2016-11" db="EMBL/GenBank/DDBJ databases">
        <authorList>
            <person name="Jaros S."/>
            <person name="Januszkiewicz K."/>
            <person name="Wedrychowicz H."/>
        </authorList>
    </citation>
    <scope>NUCLEOTIDE SEQUENCE [LARGE SCALE GENOMIC DNA]</scope>
    <source>
        <strain evidence="4 5">DSM 15480</strain>
    </source>
</reference>
<organism evidence="4 5">
    <name type="scientific">Hespellia stercorisuis DSM 15480</name>
    <dbReference type="NCBI Taxonomy" id="1121950"/>
    <lineage>
        <taxon>Bacteria</taxon>
        <taxon>Bacillati</taxon>
        <taxon>Bacillota</taxon>
        <taxon>Clostridia</taxon>
        <taxon>Lachnospirales</taxon>
        <taxon>Lachnospiraceae</taxon>
        <taxon>Hespellia</taxon>
    </lineage>
</organism>
<evidence type="ECO:0000256" key="1">
    <source>
        <dbReference type="SAM" id="Coils"/>
    </source>
</evidence>
<dbReference type="GO" id="GO:0000150">
    <property type="term" value="F:DNA strand exchange activity"/>
    <property type="evidence" value="ECO:0007669"/>
    <property type="project" value="InterPro"/>
</dbReference>
<dbReference type="AlphaFoldDB" id="A0A1M6TKF7"/>
<dbReference type="InterPro" id="IPR038109">
    <property type="entry name" value="DNA_bind_recomb_sf"/>
</dbReference>
<feature type="domain" description="Recombinase" evidence="3">
    <location>
        <begin position="170"/>
        <end position="315"/>
    </location>
</feature>
<keyword evidence="1" id="KW-0175">Coiled coil</keyword>
<dbReference type="Proteomes" id="UP000184301">
    <property type="component" value="Unassembled WGS sequence"/>
</dbReference>
<keyword evidence="5" id="KW-1185">Reference proteome</keyword>
<dbReference type="PROSITE" id="PS51737">
    <property type="entry name" value="RECOMBINASE_DNA_BIND"/>
    <property type="match status" value="1"/>
</dbReference>
<dbReference type="InterPro" id="IPR011109">
    <property type="entry name" value="DNA_bind_recombinase_dom"/>
</dbReference>
<gene>
    <name evidence="4" type="ORF">SAMN02745243_03254</name>
</gene>
<dbReference type="InterPro" id="IPR036162">
    <property type="entry name" value="Resolvase-like_N_sf"/>
</dbReference>
<sequence length="545" mass="63837">MIGVYYRLSLSDEDINEKKKESNSIANQRKTIQMFLETHPEWKHEEIEEYIDDGFTGTSMERPAFQRMMQDVRNNQIKTIIVKDFSRFARDYIEAGDYIERIFPFMGVRFISINDYYDSESTIEDNGMKNFEMVVKNIVNTAYSRDISAKISATDRTKQKQGLYLGGYRAYGFLPDPSDKHKVIVDPVAGKYVRMIFDLAIEGKNTKEIAVILNERGIPTAAKYQIEQKNVTKEQSCWKLKGESWTRETVLRILRNERYKGTYVAREIVQVTPCKKARMRNPEDKVVKIENAHDGIVTPEEYEQAIKVLRTATRRETKRKTKYYPLKGKVVCGYCGRHMVHFEQLKRGNHFRCRYGKNLPDGQCQELPVQDSVIEDMIRNSLSMHLFLFDKALDVLAAQEENILLKKSKLEKQQEALYQQMEDNSREKVKLYEQYSEGEVEKEVFINGREAFSEKDGEIRSAIQKIQEEKKKLIVSKKPDYEQMKQLKKDMDKAGSVLEVSMEIVESFVSEIRVYNQERIEIIWKYDDEILQILAQEKETMEVAI</sequence>
<evidence type="ECO:0000259" key="3">
    <source>
        <dbReference type="PROSITE" id="PS51737"/>
    </source>
</evidence>
<dbReference type="Gene3D" id="3.40.50.1390">
    <property type="entry name" value="Resolvase, N-terminal catalytic domain"/>
    <property type="match status" value="1"/>
</dbReference>
<dbReference type="PROSITE" id="PS51736">
    <property type="entry name" value="RECOMBINASES_3"/>
    <property type="match status" value="1"/>
</dbReference>
<dbReference type="Gene3D" id="3.90.1750.20">
    <property type="entry name" value="Putative Large Serine Recombinase, Chain B, Domain 2"/>
    <property type="match status" value="1"/>
</dbReference>
<dbReference type="InterPro" id="IPR025827">
    <property type="entry name" value="Zn_ribbon_recom_dom"/>
</dbReference>
<dbReference type="SMART" id="SM00857">
    <property type="entry name" value="Resolvase"/>
    <property type="match status" value="1"/>
</dbReference>
<dbReference type="EMBL" id="FQZY01000060">
    <property type="protein sequence ID" value="SHK57258.1"/>
    <property type="molecule type" value="Genomic_DNA"/>
</dbReference>
<dbReference type="STRING" id="1121950.SAMN02745243_03254"/>
<dbReference type="Pfam" id="PF00239">
    <property type="entry name" value="Resolvase"/>
    <property type="match status" value="1"/>
</dbReference>
<dbReference type="Pfam" id="PF13408">
    <property type="entry name" value="Zn_ribbon_recom"/>
    <property type="match status" value="1"/>
</dbReference>
<dbReference type="OrthoDB" id="9784557at2"/>
<proteinExistence type="predicted"/>
<evidence type="ECO:0000313" key="5">
    <source>
        <dbReference type="Proteomes" id="UP000184301"/>
    </source>
</evidence>
<evidence type="ECO:0000313" key="4">
    <source>
        <dbReference type="EMBL" id="SHK57258.1"/>
    </source>
</evidence>
<dbReference type="SUPFAM" id="SSF53041">
    <property type="entry name" value="Resolvase-like"/>
    <property type="match status" value="1"/>
</dbReference>
<dbReference type="RefSeq" id="WP_073112391.1">
    <property type="nucleotide sequence ID" value="NZ_FQZY01000060.1"/>
</dbReference>
<accession>A0A1M6TKF7</accession>
<protein>
    <submittedName>
        <fullName evidence="4">Site-specific DNA recombinase</fullName>
    </submittedName>
</protein>
<dbReference type="PANTHER" id="PTHR30461:SF23">
    <property type="entry name" value="DNA RECOMBINASE-RELATED"/>
    <property type="match status" value="1"/>
</dbReference>
<evidence type="ECO:0000259" key="2">
    <source>
        <dbReference type="PROSITE" id="PS51736"/>
    </source>
</evidence>
<dbReference type="InterPro" id="IPR050639">
    <property type="entry name" value="SSR_resolvase"/>
</dbReference>
<dbReference type="GO" id="GO:0003677">
    <property type="term" value="F:DNA binding"/>
    <property type="evidence" value="ECO:0007669"/>
    <property type="project" value="InterPro"/>
</dbReference>